<dbReference type="CDD" id="cd03784">
    <property type="entry name" value="GT1_Gtf-like"/>
    <property type="match status" value="2"/>
</dbReference>
<evidence type="ECO:0000256" key="2">
    <source>
        <dbReference type="ARBA" id="ARBA00022679"/>
    </source>
</evidence>
<evidence type="ECO:0000256" key="1">
    <source>
        <dbReference type="ARBA" id="ARBA00009995"/>
    </source>
</evidence>
<dbReference type="AlphaFoldDB" id="A0A5A7PUA2"/>
<dbReference type="Gene3D" id="3.40.50.2000">
    <property type="entry name" value="Glycogen Phosphorylase B"/>
    <property type="match status" value="4"/>
</dbReference>
<dbReference type="Proteomes" id="UP000325081">
    <property type="component" value="Unassembled WGS sequence"/>
</dbReference>
<protein>
    <recommendedName>
        <fullName evidence="5">7-deoxyloganetin glucosyltransferase</fullName>
        <ecNumber evidence="4">2.4.1.324</ecNumber>
    </recommendedName>
</protein>
<dbReference type="InterPro" id="IPR002213">
    <property type="entry name" value="UDP_glucos_trans"/>
</dbReference>
<comment type="caution">
    <text evidence="7">The sequence shown here is derived from an EMBL/GenBank/DDBJ whole genome shotgun (WGS) entry which is preliminary data.</text>
</comment>
<dbReference type="EC" id="2.4.1.324" evidence="4"/>
<dbReference type="GO" id="GO:0080043">
    <property type="term" value="F:quercetin 3-O-glucosyltransferase activity"/>
    <property type="evidence" value="ECO:0007669"/>
    <property type="project" value="TreeGrafter"/>
</dbReference>
<dbReference type="PANTHER" id="PTHR11926">
    <property type="entry name" value="GLUCOSYL/GLUCURONOSYL TRANSFERASES"/>
    <property type="match status" value="1"/>
</dbReference>
<dbReference type="EMBL" id="BKCP01005172">
    <property type="protein sequence ID" value="GER36420.1"/>
    <property type="molecule type" value="Genomic_DNA"/>
</dbReference>
<name>A0A5A7PUA2_STRAF</name>
<evidence type="ECO:0000256" key="5">
    <source>
        <dbReference type="ARBA" id="ARBA00067782"/>
    </source>
</evidence>
<dbReference type="OrthoDB" id="5835829at2759"/>
<accession>A0A5A7PUA2</accession>
<organism evidence="7 8">
    <name type="scientific">Striga asiatica</name>
    <name type="common">Asiatic witchweed</name>
    <name type="synonym">Buchnera asiatica</name>
    <dbReference type="NCBI Taxonomy" id="4170"/>
    <lineage>
        <taxon>Eukaryota</taxon>
        <taxon>Viridiplantae</taxon>
        <taxon>Streptophyta</taxon>
        <taxon>Embryophyta</taxon>
        <taxon>Tracheophyta</taxon>
        <taxon>Spermatophyta</taxon>
        <taxon>Magnoliopsida</taxon>
        <taxon>eudicotyledons</taxon>
        <taxon>Gunneridae</taxon>
        <taxon>Pentapetalae</taxon>
        <taxon>asterids</taxon>
        <taxon>lamiids</taxon>
        <taxon>Lamiales</taxon>
        <taxon>Orobanchaceae</taxon>
        <taxon>Buchnereae</taxon>
        <taxon>Striga</taxon>
    </lineage>
</organism>
<feature type="domain" description="Glycosyltransferase N-terminal" evidence="6">
    <location>
        <begin position="477"/>
        <end position="600"/>
    </location>
</feature>
<evidence type="ECO:0000256" key="4">
    <source>
        <dbReference type="ARBA" id="ARBA00066940"/>
    </source>
</evidence>
<dbReference type="FunFam" id="3.40.50.2000:FF:000027">
    <property type="entry name" value="Glycosyltransferase"/>
    <property type="match status" value="2"/>
</dbReference>
<dbReference type="FunFam" id="3.40.50.2000:FF:000055">
    <property type="entry name" value="Glycosyltransferase"/>
    <property type="match status" value="2"/>
</dbReference>
<dbReference type="InterPro" id="IPR035595">
    <property type="entry name" value="UDP_glycos_trans_CS"/>
</dbReference>
<comment type="similarity">
    <text evidence="1">Belongs to the UDP-glycosyltransferase family.</text>
</comment>
<dbReference type="PANTHER" id="PTHR11926:SF1498">
    <property type="entry name" value="GLYCOSYLTRANSFERASE"/>
    <property type="match status" value="1"/>
</dbReference>
<evidence type="ECO:0000259" key="6">
    <source>
        <dbReference type="Pfam" id="PF26168"/>
    </source>
</evidence>
<feature type="domain" description="Glycosyltransferase N-terminal" evidence="6">
    <location>
        <begin position="16"/>
        <end position="139"/>
    </location>
</feature>
<proteinExistence type="inferred from homology"/>
<sequence length="941" mass="104730">METISRVEKNGKPHAVCIPYPAQGHINPMLKLAKLLHNAGFHITFVNTDYNHRRLLNSRGPHALDGLPDFRFASIPDGLPPSDADATQDIPSLCVSTTTTCLQPFCDLLARLNDSGEPPVTCIVGDGVMSFTLKAAERFGLPEVILWTTSACGLLGYMQYRSLVEKGYTPLKDMSQVTNGYLETTLDWVPGVKDIKLRDIPSFIRTTDAKDIMLNFFIQEIDTIPRAKAIILNTFDALEKDILETISSVYPCVLPIGPLYLMEDKQLDSMKSSLWKEDSNCIQWLDTKEPKSVVYVNFGSITVITSQQLTEFAWGLANSKYPFLWIIRPDIVAGDSAMLPQDFLTETNDRGIMVSWCPQMQVLSHPTVGGFLTHSGWNSTLESIIGGIPMVCWPFFAEQQTNCRFSCVEWGIGLGIDNVTRDEVEVLVREMMGGEKGEKMKEKALEWKRKAEEATKVGGSSYLNFELLKDKGKPHAVCIPYPAQGHINPMLKLAKLLHNAGFHITFVNTDFNHRRLLRSRGPHALDGLPDFRFATIPDGLPPSDADATQDIPSLCASTTTTCLEPLCDLLAGLNASGGPPVTCIVGDGVMSFTLKAAERFGLPEVLFWTTSACGLLGYIQYGHLVDRGYTPLQDMSQVTDGYLDKTIDWVPGMKDIKLRDFPSFIRTTDPDDIMLNFLIQETDAIPRAKALILNTFDALEKDVVDTLSSMYPCVLPIGPLHLMTNHIEDKRLDSMKSSLWKEDSGCIQWLDTKEPKSVVYVNFGSITVVTAQQLTEFAWGLANSKYHFLWIIRPDIVAGDSAMLPPEFLTETKDRGIMVSWCPQEQVLSHPAVGGFLTHNGWNSTLESIVGGVPVVCWPFFAEQQTNCRFSCVEWGIGMEIDNDVKRDEVEVLVREIMGGEKGEKMKEKALEWKKLAEEAAKVGGSSYLNLDKLIKEVLLK</sequence>
<dbReference type="Pfam" id="PF26168">
    <property type="entry name" value="Glyco_transf_N"/>
    <property type="match status" value="2"/>
</dbReference>
<dbReference type="SUPFAM" id="SSF53756">
    <property type="entry name" value="UDP-Glycosyltransferase/glycogen phosphorylase"/>
    <property type="match status" value="2"/>
</dbReference>
<comment type="catalytic activity">
    <reaction evidence="3">
        <text>7-deoxyloganetin + UDP-alpha-D-glucose = 7-deoxyloganin + UDP + H(+)</text>
        <dbReference type="Rhea" id="RHEA:39899"/>
        <dbReference type="ChEBI" id="CHEBI:15378"/>
        <dbReference type="ChEBI" id="CHEBI:18370"/>
        <dbReference type="ChEBI" id="CHEBI:58223"/>
        <dbReference type="ChEBI" id="CHEBI:58885"/>
        <dbReference type="ChEBI" id="CHEBI:76849"/>
        <dbReference type="EC" id="2.4.1.324"/>
    </reaction>
</comment>
<evidence type="ECO:0000313" key="7">
    <source>
        <dbReference type="EMBL" id="GER36420.1"/>
    </source>
</evidence>
<dbReference type="Pfam" id="PF00201">
    <property type="entry name" value="UDPGT"/>
    <property type="match status" value="2"/>
</dbReference>
<reference evidence="8" key="1">
    <citation type="journal article" date="2019" name="Curr. Biol.">
        <title>Genome Sequence of Striga asiatica Provides Insight into the Evolution of Plant Parasitism.</title>
        <authorList>
            <person name="Yoshida S."/>
            <person name="Kim S."/>
            <person name="Wafula E.K."/>
            <person name="Tanskanen J."/>
            <person name="Kim Y.M."/>
            <person name="Honaas L."/>
            <person name="Yang Z."/>
            <person name="Spallek T."/>
            <person name="Conn C.E."/>
            <person name="Ichihashi Y."/>
            <person name="Cheong K."/>
            <person name="Cui S."/>
            <person name="Der J.P."/>
            <person name="Gundlach H."/>
            <person name="Jiao Y."/>
            <person name="Hori C."/>
            <person name="Ishida J.K."/>
            <person name="Kasahara H."/>
            <person name="Kiba T."/>
            <person name="Kim M.S."/>
            <person name="Koo N."/>
            <person name="Laohavisit A."/>
            <person name="Lee Y.H."/>
            <person name="Lumba S."/>
            <person name="McCourt P."/>
            <person name="Mortimer J.C."/>
            <person name="Mutuku J.M."/>
            <person name="Nomura T."/>
            <person name="Sasaki-Sekimoto Y."/>
            <person name="Seto Y."/>
            <person name="Wang Y."/>
            <person name="Wakatake T."/>
            <person name="Sakakibara H."/>
            <person name="Demura T."/>
            <person name="Yamaguchi S."/>
            <person name="Yoneyama K."/>
            <person name="Manabe R.I."/>
            <person name="Nelson D.C."/>
            <person name="Schulman A.H."/>
            <person name="Timko M.P."/>
            <person name="dePamphilis C.W."/>
            <person name="Choi D."/>
            <person name="Shirasu K."/>
        </authorList>
    </citation>
    <scope>NUCLEOTIDE SEQUENCE [LARGE SCALE GENOMIC DNA]</scope>
    <source>
        <strain evidence="8">cv. UVA1</strain>
    </source>
</reference>
<keyword evidence="2 7" id="KW-0808">Transferase</keyword>
<gene>
    <name evidence="7" type="ORF">STAS_12742</name>
</gene>
<keyword evidence="8" id="KW-1185">Reference proteome</keyword>
<dbReference type="GO" id="GO:0080044">
    <property type="term" value="F:quercetin 7-O-glucosyltransferase activity"/>
    <property type="evidence" value="ECO:0007669"/>
    <property type="project" value="TreeGrafter"/>
</dbReference>
<evidence type="ECO:0000313" key="8">
    <source>
        <dbReference type="Proteomes" id="UP000325081"/>
    </source>
</evidence>
<evidence type="ECO:0000256" key="3">
    <source>
        <dbReference type="ARBA" id="ARBA00051003"/>
    </source>
</evidence>
<dbReference type="PROSITE" id="PS00375">
    <property type="entry name" value="UDPGT"/>
    <property type="match status" value="1"/>
</dbReference>
<dbReference type="InterPro" id="IPR058980">
    <property type="entry name" value="Glyco_transf_N"/>
</dbReference>